<organism evidence="1 2">
    <name type="scientific">Vairimorpha necatrix</name>
    <dbReference type="NCBI Taxonomy" id="6039"/>
    <lineage>
        <taxon>Eukaryota</taxon>
        <taxon>Fungi</taxon>
        <taxon>Fungi incertae sedis</taxon>
        <taxon>Microsporidia</taxon>
        <taxon>Nosematidae</taxon>
        <taxon>Vairimorpha</taxon>
    </lineage>
</organism>
<sequence>MDRNFITDLNKAFLQKANEFVEENKPITELFEFYRKCMKKNIKEDNTYFKVDKNSIENNANISHHIQSSDSDEFNLLKNKSIQFKNFKKKNSNHVCSETEIYKFLVQYYDYECPYTIPTYKKRKVVETNFDNEDFTWPFLEPPKKPRTVFDSGPTREEVGEYNRRIFAAYTEYLNYENDVIPYTCNPNFIDEDADEEFCNNHHDHQFKAEIESYIYNGTDYIYQDKAIVRISRDKDNQLVFSLKCGKYNIESSLDNFKLYYIEHDGKVDVLNMENFTISRLLFNNETHSKEFYSYFDVPCE</sequence>
<evidence type="ECO:0000313" key="2">
    <source>
        <dbReference type="Proteomes" id="UP001334084"/>
    </source>
</evidence>
<protein>
    <submittedName>
        <fullName evidence="1">Ran-specific GTPase-activating protein</fullName>
    </submittedName>
</protein>
<name>A0AAX4JCN8_9MICR</name>
<proteinExistence type="predicted"/>
<reference evidence="1" key="1">
    <citation type="journal article" date="2024" name="BMC Genomics">
        <title>Functional annotation of a divergent genome using sequence and structure-based similarity.</title>
        <authorList>
            <person name="Svedberg D."/>
            <person name="Winiger R.R."/>
            <person name="Berg A."/>
            <person name="Sharma H."/>
            <person name="Tellgren-Roth C."/>
            <person name="Debrunner-Vossbrinck B.A."/>
            <person name="Vossbrinck C.R."/>
            <person name="Barandun J."/>
        </authorList>
    </citation>
    <scope>NUCLEOTIDE SEQUENCE</scope>
    <source>
        <strain evidence="1">Illinois isolate</strain>
    </source>
</reference>
<dbReference type="GeneID" id="90541475"/>
<dbReference type="EMBL" id="CP142730">
    <property type="protein sequence ID" value="WUR03662.1"/>
    <property type="molecule type" value="Genomic_DNA"/>
</dbReference>
<evidence type="ECO:0000313" key="1">
    <source>
        <dbReference type="EMBL" id="WUR03662.1"/>
    </source>
</evidence>
<keyword evidence="2" id="KW-1185">Reference proteome</keyword>
<dbReference type="RefSeq" id="XP_065329807.1">
    <property type="nucleotide sequence ID" value="XM_065473735.1"/>
</dbReference>
<dbReference type="AlphaFoldDB" id="A0AAX4JCN8"/>
<gene>
    <name evidence="1" type="ORF">VNE69_05251</name>
</gene>
<dbReference type="Proteomes" id="UP001334084">
    <property type="component" value="Chromosome 5"/>
</dbReference>
<dbReference type="KEGG" id="vnx:VNE69_05251"/>
<accession>A0AAX4JCN8</accession>